<evidence type="ECO:0000256" key="2">
    <source>
        <dbReference type="SAM" id="Phobius"/>
    </source>
</evidence>
<keyword evidence="2" id="KW-0812">Transmembrane</keyword>
<keyword evidence="2" id="KW-0472">Membrane</keyword>
<sequence>MNKNLKIVISSVVIAVIISSIVYITFNKKNESNKAKSNISVDTNNSNDAKNNTSDNKKESDGQNESNETQKKEDKQQNNNDAKPESNKESDQVNNDNSALIEESITSFNMIFKNMVNNKDLNIDFLKDVVEKDSKAYSDVKSLIEGYRASNTKIEKMDFSLDSVKKVEENIYQATVKTDESRSINNQSKNEKKEIIYKIKLVDGAKIIEIGNLN</sequence>
<evidence type="ECO:0000256" key="1">
    <source>
        <dbReference type="SAM" id="MobiDB-lite"/>
    </source>
</evidence>
<keyword evidence="2" id="KW-1133">Transmembrane helix</keyword>
<accession>A0A937FJ45</accession>
<dbReference type="AlphaFoldDB" id="A0A937FJ45"/>
<gene>
    <name evidence="3" type="ORF">JK634_12530</name>
</gene>
<reference evidence="3" key="1">
    <citation type="submission" date="2021-01" db="EMBL/GenBank/DDBJ databases">
        <title>Genome public.</title>
        <authorList>
            <person name="Liu C."/>
            <person name="Sun Q."/>
        </authorList>
    </citation>
    <scope>NUCLEOTIDE SEQUENCE</scope>
    <source>
        <strain evidence="3">YIM B02565</strain>
    </source>
</reference>
<organism evidence="3 4">
    <name type="scientific">Clostridium paridis</name>
    <dbReference type="NCBI Taxonomy" id="2803863"/>
    <lineage>
        <taxon>Bacteria</taxon>
        <taxon>Bacillati</taxon>
        <taxon>Bacillota</taxon>
        <taxon>Clostridia</taxon>
        <taxon>Eubacteriales</taxon>
        <taxon>Clostridiaceae</taxon>
        <taxon>Clostridium</taxon>
    </lineage>
</organism>
<comment type="caution">
    <text evidence="3">The sequence shown here is derived from an EMBL/GenBank/DDBJ whole genome shotgun (WGS) entry which is preliminary data.</text>
</comment>
<feature type="region of interest" description="Disordered" evidence="1">
    <location>
        <begin position="33"/>
        <end position="95"/>
    </location>
</feature>
<protein>
    <submittedName>
        <fullName evidence="3">Uncharacterized protein</fullName>
    </submittedName>
</protein>
<evidence type="ECO:0000313" key="4">
    <source>
        <dbReference type="Proteomes" id="UP000623681"/>
    </source>
</evidence>
<dbReference type="Proteomes" id="UP000623681">
    <property type="component" value="Unassembled WGS sequence"/>
</dbReference>
<feature type="compositionally biased region" description="Polar residues" evidence="1">
    <location>
        <begin position="41"/>
        <end position="54"/>
    </location>
</feature>
<evidence type="ECO:0000313" key="3">
    <source>
        <dbReference type="EMBL" id="MBL4932641.1"/>
    </source>
</evidence>
<name>A0A937FJ45_9CLOT</name>
<dbReference type="RefSeq" id="WP_202767985.1">
    <property type="nucleotide sequence ID" value="NZ_JAESWA010000022.1"/>
</dbReference>
<proteinExistence type="predicted"/>
<dbReference type="EMBL" id="JAESWA010000022">
    <property type="protein sequence ID" value="MBL4932641.1"/>
    <property type="molecule type" value="Genomic_DNA"/>
</dbReference>
<keyword evidence="4" id="KW-1185">Reference proteome</keyword>
<feature type="transmembrane region" description="Helical" evidence="2">
    <location>
        <begin position="7"/>
        <end position="26"/>
    </location>
</feature>
<feature type="compositionally biased region" description="Basic and acidic residues" evidence="1">
    <location>
        <begin position="68"/>
        <end position="91"/>
    </location>
</feature>